<name>A0ACC3S306_9PEZI</name>
<dbReference type="Proteomes" id="UP001320706">
    <property type="component" value="Unassembled WGS sequence"/>
</dbReference>
<accession>A0ACC3S306</accession>
<sequence length="126" mass="13688">MGEGAQARAGKCDYKLAGEPREKRDPDVLVPLKADGWQVLLRSDRAPAASLMRLLPGWDCRVSNPARFATTDQLACAAYCKSAWLSVALSAAWTVWPLCGPCLAYVAFAAISSLPRICVVRSNHLR</sequence>
<dbReference type="EMBL" id="JAMKPW020000043">
    <property type="protein sequence ID" value="KAK8194129.1"/>
    <property type="molecule type" value="Genomic_DNA"/>
</dbReference>
<reference evidence="1" key="1">
    <citation type="submission" date="2024-02" db="EMBL/GenBank/DDBJ databases">
        <title>Metagenome Assembled Genome of Zalaria obscura JY119.</title>
        <authorList>
            <person name="Vighnesh L."/>
            <person name="Jagadeeshwari U."/>
            <person name="Venkata Ramana C."/>
            <person name="Sasikala C."/>
        </authorList>
    </citation>
    <scope>NUCLEOTIDE SEQUENCE</scope>
    <source>
        <strain evidence="1">JY119</strain>
    </source>
</reference>
<evidence type="ECO:0000313" key="1">
    <source>
        <dbReference type="EMBL" id="KAK8194129.1"/>
    </source>
</evidence>
<organism evidence="1 2">
    <name type="scientific">Zalaria obscura</name>
    <dbReference type="NCBI Taxonomy" id="2024903"/>
    <lineage>
        <taxon>Eukaryota</taxon>
        <taxon>Fungi</taxon>
        <taxon>Dikarya</taxon>
        <taxon>Ascomycota</taxon>
        <taxon>Pezizomycotina</taxon>
        <taxon>Dothideomycetes</taxon>
        <taxon>Dothideomycetidae</taxon>
        <taxon>Dothideales</taxon>
        <taxon>Zalariaceae</taxon>
        <taxon>Zalaria</taxon>
    </lineage>
</organism>
<evidence type="ECO:0000313" key="2">
    <source>
        <dbReference type="Proteomes" id="UP001320706"/>
    </source>
</evidence>
<keyword evidence="2" id="KW-1185">Reference proteome</keyword>
<protein>
    <submittedName>
        <fullName evidence="1">Uncharacterized protein</fullName>
    </submittedName>
</protein>
<proteinExistence type="predicted"/>
<comment type="caution">
    <text evidence="1">The sequence shown here is derived from an EMBL/GenBank/DDBJ whole genome shotgun (WGS) entry which is preliminary data.</text>
</comment>
<gene>
    <name evidence="1" type="ORF">M8818_007316</name>
</gene>